<name>A0ACB8BJZ4_9AGAM</name>
<accession>A0ACB8BJZ4</accession>
<gene>
    <name evidence="1" type="ORF">BV22DRAFT_1195403</name>
</gene>
<sequence>MLSQELPQLSQLDFTPNGSSVWRMLLDAEAFALHNSSKTPAKYNDPVIGVRVVGFFLKDFWDHSHLGFGSTPYTRLVLEISSCNTTGSHPEGSLQQVQNRNEEIIALGLRLRNYLMCVSRSNAGPTPSSTNSARSSFEVHKSEMIKAMAKVDKTKKDVKELALERDGYACMITGHFDRESAIRFPEIKERARAFGRGLVITQCAHLFSESAQSSHDPEYAATAFAMLTLFGLAEQVRGLLGQVNSLRNVFTMAMSMHTIFDQYGFWLEEVPGMTNTYDVCSHNDAFFDSVEKPPRRVTFQVDPAVVAECEKEGIPPPDLPDRTLIAIRSACARVAHLSGAVEQMDEVQRDMEATTVLANDGSTADLLSSLLLQRSRFVDVHG</sequence>
<reference evidence="1" key="1">
    <citation type="journal article" date="2021" name="New Phytol.">
        <title>Evolutionary innovations through gain and loss of genes in the ectomycorrhizal Boletales.</title>
        <authorList>
            <person name="Wu G."/>
            <person name="Miyauchi S."/>
            <person name="Morin E."/>
            <person name="Kuo A."/>
            <person name="Drula E."/>
            <person name="Varga T."/>
            <person name="Kohler A."/>
            <person name="Feng B."/>
            <person name="Cao Y."/>
            <person name="Lipzen A."/>
            <person name="Daum C."/>
            <person name="Hundley H."/>
            <person name="Pangilinan J."/>
            <person name="Johnson J."/>
            <person name="Barry K."/>
            <person name="LaButti K."/>
            <person name="Ng V."/>
            <person name="Ahrendt S."/>
            <person name="Min B."/>
            <person name="Choi I.G."/>
            <person name="Park H."/>
            <person name="Plett J.M."/>
            <person name="Magnuson J."/>
            <person name="Spatafora J.W."/>
            <person name="Nagy L.G."/>
            <person name="Henrissat B."/>
            <person name="Grigoriev I.V."/>
            <person name="Yang Z.L."/>
            <person name="Xu J."/>
            <person name="Martin F.M."/>
        </authorList>
    </citation>
    <scope>NUCLEOTIDE SEQUENCE</scope>
    <source>
        <strain evidence="1">KUC20120723A-06</strain>
    </source>
</reference>
<evidence type="ECO:0000313" key="2">
    <source>
        <dbReference type="Proteomes" id="UP000790709"/>
    </source>
</evidence>
<proteinExistence type="predicted"/>
<dbReference type="EMBL" id="MU266408">
    <property type="protein sequence ID" value="KAH7925157.1"/>
    <property type="molecule type" value="Genomic_DNA"/>
</dbReference>
<dbReference type="Proteomes" id="UP000790709">
    <property type="component" value="Unassembled WGS sequence"/>
</dbReference>
<protein>
    <submittedName>
        <fullName evidence="1">Uncharacterized protein</fullName>
    </submittedName>
</protein>
<keyword evidence="2" id="KW-1185">Reference proteome</keyword>
<evidence type="ECO:0000313" key="1">
    <source>
        <dbReference type="EMBL" id="KAH7925157.1"/>
    </source>
</evidence>
<organism evidence="1 2">
    <name type="scientific">Leucogyrophana mollusca</name>
    <dbReference type="NCBI Taxonomy" id="85980"/>
    <lineage>
        <taxon>Eukaryota</taxon>
        <taxon>Fungi</taxon>
        <taxon>Dikarya</taxon>
        <taxon>Basidiomycota</taxon>
        <taxon>Agaricomycotina</taxon>
        <taxon>Agaricomycetes</taxon>
        <taxon>Agaricomycetidae</taxon>
        <taxon>Boletales</taxon>
        <taxon>Boletales incertae sedis</taxon>
        <taxon>Leucogyrophana</taxon>
    </lineage>
</organism>
<comment type="caution">
    <text evidence="1">The sequence shown here is derived from an EMBL/GenBank/DDBJ whole genome shotgun (WGS) entry which is preliminary data.</text>
</comment>